<name>A0AA88MT63_TACVA</name>
<evidence type="ECO:0000313" key="2">
    <source>
        <dbReference type="EMBL" id="KAK2843013.1"/>
    </source>
</evidence>
<keyword evidence="1" id="KW-0812">Transmembrane</keyword>
<feature type="transmembrane region" description="Helical" evidence="1">
    <location>
        <begin position="95"/>
        <end position="118"/>
    </location>
</feature>
<reference evidence="2" key="1">
    <citation type="submission" date="2023-08" db="EMBL/GenBank/DDBJ databases">
        <title>Pelteobagrus vachellii genome.</title>
        <authorList>
            <person name="Liu H."/>
        </authorList>
    </citation>
    <scope>NUCLEOTIDE SEQUENCE</scope>
    <source>
        <strain evidence="2">PRFRI_2022a</strain>
        <tissue evidence="2">Muscle</tissue>
    </source>
</reference>
<sequence length="171" mass="19632">MSFDVVSIRSVARPRRVTGRHTFLLSSRLTRCIKDKPIPPGLIHSLHSLTERSSVSTECSSGISHSLLSTCRSRRMSSNPPLLNPFAPEKQRLAFYFRIRALLFLSLVCRLFCVYTLLRTLRTSAKCRPLLSFLLISVRPRLPRSSSDSLDWTSLRTYSMMPQYSNFKQHL</sequence>
<gene>
    <name evidence="2" type="ORF">Q7C36_011228</name>
</gene>
<accession>A0AA88MT63</accession>
<comment type="caution">
    <text evidence="2">The sequence shown here is derived from an EMBL/GenBank/DDBJ whole genome shotgun (WGS) entry which is preliminary data.</text>
</comment>
<evidence type="ECO:0000256" key="1">
    <source>
        <dbReference type="SAM" id="Phobius"/>
    </source>
</evidence>
<evidence type="ECO:0000313" key="3">
    <source>
        <dbReference type="Proteomes" id="UP001187315"/>
    </source>
</evidence>
<dbReference type="AlphaFoldDB" id="A0AA88MT63"/>
<proteinExistence type="predicted"/>
<organism evidence="2 3">
    <name type="scientific">Tachysurus vachellii</name>
    <name type="common">Darkbarbel catfish</name>
    <name type="synonym">Pelteobagrus vachellii</name>
    <dbReference type="NCBI Taxonomy" id="175792"/>
    <lineage>
        <taxon>Eukaryota</taxon>
        <taxon>Metazoa</taxon>
        <taxon>Chordata</taxon>
        <taxon>Craniata</taxon>
        <taxon>Vertebrata</taxon>
        <taxon>Euteleostomi</taxon>
        <taxon>Actinopterygii</taxon>
        <taxon>Neopterygii</taxon>
        <taxon>Teleostei</taxon>
        <taxon>Ostariophysi</taxon>
        <taxon>Siluriformes</taxon>
        <taxon>Bagridae</taxon>
        <taxon>Tachysurus</taxon>
    </lineage>
</organism>
<keyword evidence="1" id="KW-0472">Membrane</keyword>
<dbReference type="EMBL" id="JAVHJS010000011">
    <property type="protein sequence ID" value="KAK2843013.1"/>
    <property type="molecule type" value="Genomic_DNA"/>
</dbReference>
<dbReference type="Proteomes" id="UP001187315">
    <property type="component" value="Unassembled WGS sequence"/>
</dbReference>
<keyword evidence="3" id="KW-1185">Reference proteome</keyword>
<protein>
    <submittedName>
        <fullName evidence="2">Uncharacterized protein</fullName>
    </submittedName>
</protein>
<keyword evidence="1" id="KW-1133">Transmembrane helix</keyword>